<gene>
    <name evidence="5" type="ORF">GSPATT00035389001</name>
</gene>
<evidence type="ECO:0000313" key="6">
    <source>
        <dbReference type="Proteomes" id="UP000000600"/>
    </source>
</evidence>
<keyword evidence="6" id="KW-1185">Reference proteome</keyword>
<dbReference type="RefSeq" id="XP_001433657.1">
    <property type="nucleotide sequence ID" value="XM_001433620.1"/>
</dbReference>
<feature type="domain" description="ATP-dependent rRNA helicase SPB4-like C-terminal extension" evidence="4">
    <location>
        <begin position="114"/>
        <end position="162"/>
    </location>
</feature>
<dbReference type="Proteomes" id="UP000000600">
    <property type="component" value="Unassembled WGS sequence"/>
</dbReference>
<dbReference type="HOGENOM" id="CLU_1301801_0_0_1"/>
<dbReference type="OMA" id="IPNCTES"/>
<dbReference type="GO" id="GO:0016787">
    <property type="term" value="F:hydrolase activity"/>
    <property type="evidence" value="ECO:0007669"/>
    <property type="project" value="UniProtKB-KW"/>
</dbReference>
<dbReference type="GO" id="GO:0004386">
    <property type="term" value="F:helicase activity"/>
    <property type="evidence" value="ECO:0007669"/>
    <property type="project" value="UniProtKB-KW"/>
</dbReference>
<dbReference type="EMBL" id="CT868043">
    <property type="protein sequence ID" value="CAK66260.1"/>
    <property type="molecule type" value="Genomic_DNA"/>
</dbReference>
<organism evidence="5 6">
    <name type="scientific">Paramecium tetraurelia</name>
    <dbReference type="NCBI Taxonomy" id="5888"/>
    <lineage>
        <taxon>Eukaryota</taxon>
        <taxon>Sar</taxon>
        <taxon>Alveolata</taxon>
        <taxon>Ciliophora</taxon>
        <taxon>Intramacronucleata</taxon>
        <taxon>Oligohymenophorea</taxon>
        <taxon>Peniculida</taxon>
        <taxon>Parameciidae</taxon>
        <taxon>Paramecium</taxon>
    </lineage>
</organism>
<keyword evidence="2" id="KW-0547">Nucleotide-binding</keyword>
<keyword evidence="2" id="KW-0067">ATP-binding</keyword>
<evidence type="ECO:0000256" key="2">
    <source>
        <dbReference type="ARBA" id="ARBA00022806"/>
    </source>
</evidence>
<evidence type="ECO:0000256" key="3">
    <source>
        <dbReference type="SAM" id="MobiDB-lite"/>
    </source>
</evidence>
<dbReference type="OrthoDB" id="300184at2759"/>
<protein>
    <recommendedName>
        <fullName evidence="4">ATP-dependent rRNA helicase SPB4-like C-terminal extension domain-containing protein</fullName>
    </recommendedName>
</protein>
<sequence>MNYILVEQDERLQLLISIVKRIKSNTVVVFSENQINFLQELFILMGIKTNFRTYQQPANQSLQIYYDPPLTEVKSGLVFVLPEEKIPNCTESKLEKNKQEQFATQEVMKLVSSNYNLNCLADKAYKDFVYTYQHKLDQQNYDVLKLNPMRLCKSFGFEVTPKLNNFKLRPSKEYPQKQTKTNQTKSKKIKKQSKIVNKKVSNTKVNTKKHKN</sequence>
<keyword evidence="1" id="KW-0378">Hydrolase</keyword>
<accession>A0C643</accession>
<evidence type="ECO:0000259" key="4">
    <source>
        <dbReference type="Pfam" id="PF13959"/>
    </source>
</evidence>
<name>A0C643_PARTE</name>
<dbReference type="AlphaFoldDB" id="A0C643"/>
<dbReference type="GeneID" id="5019442"/>
<evidence type="ECO:0000256" key="1">
    <source>
        <dbReference type="ARBA" id="ARBA00022801"/>
    </source>
</evidence>
<feature type="region of interest" description="Disordered" evidence="3">
    <location>
        <begin position="170"/>
        <end position="212"/>
    </location>
</feature>
<evidence type="ECO:0000313" key="5">
    <source>
        <dbReference type="EMBL" id="CAK66260.1"/>
    </source>
</evidence>
<dbReference type="KEGG" id="ptm:GSPATT00035389001"/>
<dbReference type="InterPro" id="IPR025313">
    <property type="entry name" value="SPB4-like_CTE"/>
</dbReference>
<dbReference type="Pfam" id="PF13959">
    <property type="entry name" value="CTE_SPB4"/>
    <property type="match status" value="1"/>
</dbReference>
<proteinExistence type="predicted"/>
<feature type="compositionally biased region" description="Basic residues" evidence="3">
    <location>
        <begin position="185"/>
        <end position="197"/>
    </location>
</feature>
<reference evidence="5 6" key="1">
    <citation type="journal article" date="2006" name="Nature">
        <title>Global trends of whole-genome duplications revealed by the ciliate Paramecium tetraurelia.</title>
        <authorList>
            <consortium name="Genoscope"/>
            <person name="Aury J.-M."/>
            <person name="Jaillon O."/>
            <person name="Duret L."/>
            <person name="Noel B."/>
            <person name="Jubin C."/>
            <person name="Porcel B.M."/>
            <person name="Segurens B."/>
            <person name="Daubin V."/>
            <person name="Anthouard V."/>
            <person name="Aiach N."/>
            <person name="Arnaiz O."/>
            <person name="Billaut A."/>
            <person name="Beisson J."/>
            <person name="Blanc I."/>
            <person name="Bouhouche K."/>
            <person name="Camara F."/>
            <person name="Duharcourt S."/>
            <person name="Guigo R."/>
            <person name="Gogendeau D."/>
            <person name="Katinka M."/>
            <person name="Keller A.-M."/>
            <person name="Kissmehl R."/>
            <person name="Klotz C."/>
            <person name="Koll F."/>
            <person name="Le Moue A."/>
            <person name="Lepere C."/>
            <person name="Malinsky S."/>
            <person name="Nowacki M."/>
            <person name="Nowak J.K."/>
            <person name="Plattner H."/>
            <person name="Poulain J."/>
            <person name="Ruiz F."/>
            <person name="Serrano V."/>
            <person name="Zagulski M."/>
            <person name="Dessen P."/>
            <person name="Betermier M."/>
            <person name="Weissenbach J."/>
            <person name="Scarpelli C."/>
            <person name="Schachter V."/>
            <person name="Sperling L."/>
            <person name="Meyer E."/>
            <person name="Cohen J."/>
            <person name="Wincker P."/>
        </authorList>
    </citation>
    <scope>NUCLEOTIDE SEQUENCE [LARGE SCALE GENOMIC DNA]</scope>
    <source>
        <strain evidence="5 6">Stock d4-2</strain>
    </source>
</reference>
<keyword evidence="2" id="KW-0347">Helicase</keyword>
<dbReference type="InParanoid" id="A0C643"/>